<protein>
    <recommendedName>
        <fullName evidence="3">PLA2c domain-containing protein</fullName>
    </recommendedName>
</protein>
<dbReference type="EMBL" id="KV784353">
    <property type="protein sequence ID" value="OEU23326.1"/>
    <property type="molecule type" value="Genomic_DNA"/>
</dbReference>
<dbReference type="SUPFAM" id="SSF52151">
    <property type="entry name" value="FabD/lysophospholipase-like"/>
    <property type="match status" value="1"/>
</dbReference>
<dbReference type="Gene3D" id="3.40.1090.10">
    <property type="entry name" value="Cytosolic phospholipase A2 catalytic domain"/>
    <property type="match status" value="1"/>
</dbReference>
<accession>A0A1E7FYW0</accession>
<dbReference type="OrthoDB" id="48271at2759"/>
<dbReference type="Proteomes" id="UP000095751">
    <property type="component" value="Unassembled WGS sequence"/>
</dbReference>
<dbReference type="AlphaFoldDB" id="A0A1E7FYW0"/>
<organism evidence="1 2">
    <name type="scientific">Fragilariopsis cylindrus CCMP1102</name>
    <dbReference type="NCBI Taxonomy" id="635003"/>
    <lineage>
        <taxon>Eukaryota</taxon>
        <taxon>Sar</taxon>
        <taxon>Stramenopiles</taxon>
        <taxon>Ochrophyta</taxon>
        <taxon>Bacillariophyta</taxon>
        <taxon>Bacillariophyceae</taxon>
        <taxon>Bacillariophycidae</taxon>
        <taxon>Bacillariales</taxon>
        <taxon>Bacillariaceae</taxon>
        <taxon>Fragilariopsis</taxon>
    </lineage>
</organism>
<reference evidence="1 2" key="1">
    <citation type="submission" date="2016-09" db="EMBL/GenBank/DDBJ databases">
        <title>Extensive genetic diversity and differential bi-allelic expression allows diatom success in the polar Southern Ocean.</title>
        <authorList>
            <consortium name="DOE Joint Genome Institute"/>
            <person name="Mock T."/>
            <person name="Otillar R.P."/>
            <person name="Strauss J."/>
            <person name="Dupont C."/>
            <person name="Frickenhaus S."/>
            <person name="Maumus F."/>
            <person name="Mcmullan M."/>
            <person name="Sanges R."/>
            <person name="Schmutz J."/>
            <person name="Toseland A."/>
            <person name="Valas R."/>
            <person name="Veluchamy A."/>
            <person name="Ward B.J."/>
            <person name="Allen A."/>
            <person name="Barry K."/>
            <person name="Falciatore A."/>
            <person name="Ferrante M."/>
            <person name="Fortunato A.E."/>
            <person name="Gloeckner G."/>
            <person name="Gruber A."/>
            <person name="Hipkin R."/>
            <person name="Janech M."/>
            <person name="Kroth P."/>
            <person name="Leese F."/>
            <person name="Lindquist E."/>
            <person name="Lyon B.R."/>
            <person name="Martin J."/>
            <person name="Mayer C."/>
            <person name="Parker M."/>
            <person name="Quesneville H."/>
            <person name="Raymond J."/>
            <person name="Uhlig C."/>
            <person name="Valentin K.U."/>
            <person name="Worden A.Z."/>
            <person name="Armbrust E.V."/>
            <person name="Bowler C."/>
            <person name="Green B."/>
            <person name="Moulton V."/>
            <person name="Van Oosterhout C."/>
            <person name="Grigoriev I."/>
        </authorList>
    </citation>
    <scope>NUCLEOTIDE SEQUENCE [LARGE SCALE GENOMIC DNA]</scope>
    <source>
        <strain evidence="1 2">CCMP1102</strain>
    </source>
</reference>
<sequence>MKYTVNITTLFLAATMILNYDSFVDTRLGGETGKDHHRDLESSQDDGVYRWASSGGGWRGMVGLMAFGNVFAQAGLITESASMFTSLSTVSGGSWFSTQLFYSPEFLYKITGNTPDELRGFVLTWMNSYETFSRRISEVPECKAIFNGTDDPTLQESEFLCNVVVAYDGDWAQFVKEMMAEAGQAYGDTDLVTKKVNSDNRNNAFSETELYLQTALAPNSRIRSTNKGVFLGPVDSTNVGEIYSVPLCVQYSVTKDNSLYYSTDIGGTLELQISIEDNVTNDFNYPQRYDEFGLFPESDLNVLMDPIKDLTIKGRKMTTPFGSEPNVAQIASASSAIEGVYSPLNPSLFSQKLSVARNSVEGTAEKAAFDKIVDEIYTKPIFDDLSVCTQWPNECGEGDGRFVDGYVTDQATLALNIGQYQTRMNGDMSKILKVILTITNNYEFGPTGLILPYFNTTFNENVNPGDYLWPEQHDFPLPMISQQVFDQYMDIDSLAAITEPIDGLNVTTATVSAQTLENPRYHIKAGQRVEILILSLNSNIPTVILGKDAIEATKYPLADMARGIASSQELLRRVKAFME</sequence>
<evidence type="ECO:0000313" key="2">
    <source>
        <dbReference type="Proteomes" id="UP000095751"/>
    </source>
</evidence>
<dbReference type="KEGG" id="fcy:FRACYDRAFT_233497"/>
<dbReference type="InterPro" id="IPR016035">
    <property type="entry name" value="Acyl_Trfase/lysoPLipase"/>
</dbReference>
<evidence type="ECO:0000313" key="1">
    <source>
        <dbReference type="EMBL" id="OEU23326.1"/>
    </source>
</evidence>
<dbReference type="InParanoid" id="A0A1E7FYW0"/>
<gene>
    <name evidence="1" type="ORF">FRACYDRAFT_233497</name>
</gene>
<name>A0A1E7FYW0_9STRA</name>
<proteinExistence type="predicted"/>
<keyword evidence="2" id="KW-1185">Reference proteome</keyword>
<evidence type="ECO:0008006" key="3">
    <source>
        <dbReference type="Google" id="ProtNLM"/>
    </source>
</evidence>